<comment type="caution">
    <text evidence="4">The sequence shown here is derived from an EMBL/GenBank/DDBJ whole genome shotgun (WGS) entry which is preliminary data.</text>
</comment>
<gene>
    <name evidence="4" type="ORF">INT43_001684</name>
</gene>
<dbReference type="OrthoDB" id="10069995at2759"/>
<dbReference type="AlphaFoldDB" id="A0A8H7UGB1"/>
<feature type="chain" id="PRO_5034197985" description="Polysaccharide lyase 14 domain-containing protein" evidence="2">
    <location>
        <begin position="21"/>
        <end position="310"/>
    </location>
</feature>
<evidence type="ECO:0000259" key="3">
    <source>
        <dbReference type="Pfam" id="PF21294"/>
    </source>
</evidence>
<dbReference type="EMBL" id="JAEPQZ010000007">
    <property type="protein sequence ID" value="KAG2178838.1"/>
    <property type="molecule type" value="Genomic_DNA"/>
</dbReference>
<keyword evidence="2" id="KW-0732">Signal</keyword>
<feature type="region of interest" description="Disordered" evidence="1">
    <location>
        <begin position="25"/>
        <end position="46"/>
    </location>
</feature>
<keyword evidence="5" id="KW-1185">Reference proteome</keyword>
<evidence type="ECO:0000256" key="2">
    <source>
        <dbReference type="SAM" id="SignalP"/>
    </source>
</evidence>
<dbReference type="Proteomes" id="UP000654370">
    <property type="component" value="Unassembled WGS sequence"/>
</dbReference>
<reference evidence="4" key="1">
    <citation type="submission" date="2020-12" db="EMBL/GenBank/DDBJ databases">
        <title>Metabolic potential, ecology and presence of endohyphal bacteria is reflected in genomic diversity of Mucoromycotina.</title>
        <authorList>
            <person name="Muszewska A."/>
            <person name="Okrasinska A."/>
            <person name="Steczkiewicz K."/>
            <person name="Drgas O."/>
            <person name="Orlowska M."/>
            <person name="Perlinska-Lenart U."/>
            <person name="Aleksandrzak-Piekarczyk T."/>
            <person name="Szatraj K."/>
            <person name="Zielenkiewicz U."/>
            <person name="Pilsyk S."/>
            <person name="Malc E."/>
            <person name="Mieczkowski P."/>
            <person name="Kruszewska J.S."/>
            <person name="Biernat P."/>
            <person name="Pawlowska J."/>
        </authorList>
    </citation>
    <scope>NUCLEOTIDE SEQUENCE</scope>
    <source>
        <strain evidence="4">WA0000067209</strain>
    </source>
</reference>
<accession>A0A8H7UGB1</accession>
<organism evidence="4 5">
    <name type="scientific">Mortierella isabellina</name>
    <name type="common">Filamentous fungus</name>
    <name type="synonym">Umbelopsis isabellina</name>
    <dbReference type="NCBI Taxonomy" id="91625"/>
    <lineage>
        <taxon>Eukaryota</taxon>
        <taxon>Fungi</taxon>
        <taxon>Fungi incertae sedis</taxon>
        <taxon>Mucoromycota</taxon>
        <taxon>Mucoromycotina</taxon>
        <taxon>Umbelopsidomycetes</taxon>
        <taxon>Umbelopsidales</taxon>
        <taxon>Umbelopsidaceae</taxon>
        <taxon>Umbelopsis</taxon>
    </lineage>
</organism>
<protein>
    <recommendedName>
        <fullName evidence="3">Polysaccharide lyase 14 domain-containing protein</fullName>
    </recommendedName>
</protein>
<sequence>MHFSAAFTAIIATWAATVAAAPAKSSGSATHSASSSGSSSAPSGGSKASSWAYNNFNGENDKSWKAQWNVNQWAYPQPGAKSDSNQNLNLVPNPTNSSEQVMKIAYPAGSWNPADSNTIGGVGFYATPIEIPSSADQITFTYDAYFPKGFDFNKGGKLMGLYGGHSDCSGGNSAASCFSTRFMWRSSGAGEVYAYLDKDKQVDNFCTESGVICNDDYGDSLGRGSFNWGTGQWNTVTQIVKLNTPGKQDGTLEVSHNGKDIISMKNLYYRDAKFATTGIDFETFFGGSTSDWASPKDQYAYFKGFKLSWE</sequence>
<dbReference type="PANTHER" id="PTHR40124">
    <property type="match status" value="1"/>
</dbReference>
<evidence type="ECO:0000313" key="4">
    <source>
        <dbReference type="EMBL" id="KAG2178838.1"/>
    </source>
</evidence>
<dbReference type="Gene3D" id="2.60.120.200">
    <property type="match status" value="1"/>
</dbReference>
<name>A0A8H7UGB1_MORIS</name>
<proteinExistence type="predicted"/>
<feature type="signal peptide" evidence="2">
    <location>
        <begin position="1"/>
        <end position="20"/>
    </location>
</feature>
<dbReference type="Pfam" id="PF21294">
    <property type="entry name" value="Polysacc_lyase_14"/>
    <property type="match status" value="1"/>
</dbReference>
<dbReference type="InterPro" id="IPR048958">
    <property type="entry name" value="Polysacc_lyase_14"/>
</dbReference>
<evidence type="ECO:0000313" key="5">
    <source>
        <dbReference type="Proteomes" id="UP000654370"/>
    </source>
</evidence>
<feature type="domain" description="Polysaccharide lyase 14" evidence="3">
    <location>
        <begin position="95"/>
        <end position="305"/>
    </location>
</feature>
<evidence type="ECO:0000256" key="1">
    <source>
        <dbReference type="SAM" id="MobiDB-lite"/>
    </source>
</evidence>
<dbReference type="PANTHER" id="PTHR40124:SF1">
    <property type="entry name" value="DISAGGREGATASE RELATED REPEAT PROTEIN"/>
    <property type="match status" value="1"/>
</dbReference>